<dbReference type="Proteomes" id="UP000037069">
    <property type="component" value="Unassembled WGS sequence"/>
</dbReference>
<dbReference type="Gene3D" id="3.40.50.300">
    <property type="entry name" value="P-loop containing nucleotide triphosphate hydrolases"/>
    <property type="match status" value="2"/>
</dbReference>
<feature type="region of interest" description="Disordered" evidence="13">
    <location>
        <begin position="1"/>
        <end position="48"/>
    </location>
</feature>
<keyword evidence="11" id="KW-0539">Nucleus</keyword>
<dbReference type="OMA" id="MCHDHFY"/>
<evidence type="ECO:0000313" key="16">
    <source>
        <dbReference type="Proteomes" id="UP000037069"/>
    </source>
</evidence>
<accession>A0A0L0BUM6</accession>
<dbReference type="Gene3D" id="1.10.287.1490">
    <property type="match status" value="1"/>
</dbReference>
<reference evidence="15 16" key="1">
    <citation type="journal article" date="2015" name="Nat. Commun.">
        <title>Lucilia cuprina genome unlocks parasitic fly biology to underpin future interventions.</title>
        <authorList>
            <person name="Anstead C.A."/>
            <person name="Korhonen P.K."/>
            <person name="Young N.D."/>
            <person name="Hall R.S."/>
            <person name="Jex A.R."/>
            <person name="Murali S.C."/>
            <person name="Hughes D.S."/>
            <person name="Lee S.F."/>
            <person name="Perry T."/>
            <person name="Stroehlein A.J."/>
            <person name="Ansell B.R."/>
            <person name="Breugelmans B."/>
            <person name="Hofmann A."/>
            <person name="Qu J."/>
            <person name="Dugan S."/>
            <person name="Lee S.L."/>
            <person name="Chao H."/>
            <person name="Dinh H."/>
            <person name="Han Y."/>
            <person name="Doddapaneni H.V."/>
            <person name="Worley K.C."/>
            <person name="Muzny D.M."/>
            <person name="Ioannidis P."/>
            <person name="Waterhouse R.M."/>
            <person name="Zdobnov E.M."/>
            <person name="James P.J."/>
            <person name="Bagnall N.H."/>
            <person name="Kotze A.C."/>
            <person name="Gibbs R.A."/>
            <person name="Richards S."/>
            <person name="Batterham P."/>
            <person name="Gasser R.B."/>
        </authorList>
    </citation>
    <scope>NUCLEOTIDE SEQUENCE [LARGE SCALE GENOMIC DNA]</scope>
    <source>
        <strain evidence="15 16">LS</strain>
        <tissue evidence="15">Full body</tissue>
    </source>
</reference>
<evidence type="ECO:0000256" key="4">
    <source>
        <dbReference type="ARBA" id="ARBA00022454"/>
    </source>
</evidence>
<keyword evidence="16" id="KW-1185">Reference proteome</keyword>
<keyword evidence="4" id="KW-0158">Chromosome</keyword>
<keyword evidence="7" id="KW-0067">ATP-binding</keyword>
<dbReference type="GO" id="GO:0003684">
    <property type="term" value="F:damaged DNA binding"/>
    <property type="evidence" value="ECO:0007669"/>
    <property type="project" value="TreeGrafter"/>
</dbReference>
<feature type="compositionally biased region" description="Polar residues" evidence="13">
    <location>
        <begin position="30"/>
        <end position="46"/>
    </location>
</feature>
<evidence type="ECO:0000256" key="2">
    <source>
        <dbReference type="ARBA" id="ARBA00004286"/>
    </source>
</evidence>
<evidence type="ECO:0000256" key="8">
    <source>
        <dbReference type="ARBA" id="ARBA00023054"/>
    </source>
</evidence>
<dbReference type="GO" id="GO:0005524">
    <property type="term" value="F:ATP binding"/>
    <property type="evidence" value="ECO:0007669"/>
    <property type="project" value="UniProtKB-KW"/>
</dbReference>
<organism evidence="15 16">
    <name type="scientific">Lucilia cuprina</name>
    <name type="common">Green bottle fly</name>
    <name type="synonym">Australian sheep blowfly</name>
    <dbReference type="NCBI Taxonomy" id="7375"/>
    <lineage>
        <taxon>Eukaryota</taxon>
        <taxon>Metazoa</taxon>
        <taxon>Ecdysozoa</taxon>
        <taxon>Arthropoda</taxon>
        <taxon>Hexapoda</taxon>
        <taxon>Insecta</taxon>
        <taxon>Pterygota</taxon>
        <taxon>Neoptera</taxon>
        <taxon>Endopterygota</taxon>
        <taxon>Diptera</taxon>
        <taxon>Brachycera</taxon>
        <taxon>Muscomorpha</taxon>
        <taxon>Oestroidea</taxon>
        <taxon>Calliphoridae</taxon>
        <taxon>Luciliinae</taxon>
        <taxon>Lucilia</taxon>
    </lineage>
</organism>
<dbReference type="GO" id="GO:0000724">
    <property type="term" value="P:double-strand break repair via homologous recombination"/>
    <property type="evidence" value="ECO:0007669"/>
    <property type="project" value="TreeGrafter"/>
</dbReference>
<evidence type="ECO:0000313" key="15">
    <source>
        <dbReference type="EMBL" id="KNC23698.1"/>
    </source>
</evidence>
<evidence type="ECO:0000256" key="6">
    <source>
        <dbReference type="ARBA" id="ARBA00022763"/>
    </source>
</evidence>
<sequence length="1087" mass="126479">MSLSLTRKRNRTSGAGDAQNESVSTKRRNCSNGNLSQNTTLSQSQRLNEDSRRCGKILHMRLTNFMCHSNLVIDFHSRVNFLVGSNGSGKSAVLAALVLGLGGKAKDTNRSNSVKGFIKNGETTAKIEIEIANDGPQPYEPYVYGDKITVVRTISTSSGGYAIKAANGLVVTKKVDDLHRILMYHNVQVDNPVFVLNQDSAREFLKELEPSKNYSLFLKATQVDVVMEKLNECLHLHKSHTHEMSIYKTKLDKQREDINEHEEKLKQILSFEKLKDELLNSEIEYLWLLVKEKEDTLREIEEKLEKYQRKEKEIMETIQNKDGVNLVLKQEIEKFDKIISSKNNDYQQENMHYREIKSKVDTQTELTVTCQEEVDSLKKKRSRLEAQIEEIKRHIDERSKGNQDDVDALRAENKKNIDEFTNQCEMHLKPLIENLKRELKVLNDNKSQKEQIIHEIKRRQRECTDEIRQRNVQIENVKASAKNKLSIYGEYMPALINQIHKAHSEGKFSQLPRGPIGNYVEVPRREYRDVIENMLGGPLLNAFIVNNNKDRDTLGAILDKFTSNRPNIITTAFRNQVHNVSEGCVHPPQRTILALNEIKCKDPVVMNCLIDRVQIETILITNSKEMAESITSNRAHVPRNLSKVIVLNENNFIFEYYPMPNYRMYTAKIKQANFIQVNIDERIRNLANEKASLEKKLKDLEVDLNHTGQQIPQDLKNIEKQRVKLHQHENKLAELQEKITELQNVEYADYNSEIEYLKKEMDETKEGLEKVEETLNEKRIQQTDIKRKKERFEDELKAQHTILEELQNEIESYKTQSDQIKMKLRSVNNNESLSREKLTEIKEKLYKYQCDRNEIIKALKQAKNTAKEKGERVDTNNNLEDIREKIAKIKAQLKHGLPVNLDPQELRELIATKKESLEANEGTFENLKISILMLRKSLKFRFDFLKKLKEHMAVILQLSFSMILKLRNFEGTIDINHQEMKLQISVIPRDHNKNAVSSTKALSGGERSYSTVAFLISLWSCVDHPFYFLDEYDVFTDEVNREYMTRLLIDEGRKRALRQYSFLTPQDMTLVPENFIKIHRLAEPDRR</sequence>
<feature type="domain" description="Rad50/SbcC-type AAA" evidence="14">
    <location>
        <begin position="60"/>
        <end position="309"/>
    </location>
</feature>
<keyword evidence="5" id="KW-0547">Nucleotide-binding</keyword>
<name>A0A0L0BUM6_LUCCU</name>
<feature type="coiled-coil region" evidence="12">
    <location>
        <begin position="367"/>
        <end position="397"/>
    </location>
</feature>
<evidence type="ECO:0000256" key="11">
    <source>
        <dbReference type="ARBA" id="ARBA00023242"/>
    </source>
</evidence>
<evidence type="ECO:0000256" key="13">
    <source>
        <dbReference type="SAM" id="MobiDB-lite"/>
    </source>
</evidence>
<gene>
    <name evidence="15" type="ORF">FF38_07100</name>
</gene>
<dbReference type="STRING" id="7375.A0A0L0BUM6"/>
<dbReference type="EMBL" id="JRES01001305">
    <property type="protein sequence ID" value="KNC23698.1"/>
    <property type="molecule type" value="Genomic_DNA"/>
</dbReference>
<proteinExistence type="inferred from homology"/>
<keyword evidence="10" id="KW-0234">DNA repair</keyword>
<dbReference type="Pfam" id="PF13476">
    <property type="entry name" value="AAA_23"/>
    <property type="match status" value="1"/>
</dbReference>
<evidence type="ECO:0000256" key="1">
    <source>
        <dbReference type="ARBA" id="ARBA00004123"/>
    </source>
</evidence>
<feature type="coiled-coil region" evidence="12">
    <location>
        <begin position="676"/>
        <end position="830"/>
    </location>
</feature>
<evidence type="ECO:0000256" key="5">
    <source>
        <dbReference type="ARBA" id="ARBA00022741"/>
    </source>
</evidence>
<dbReference type="SUPFAM" id="SSF52540">
    <property type="entry name" value="P-loop containing nucleoside triphosphate hydrolases"/>
    <property type="match status" value="2"/>
</dbReference>
<feature type="coiled-coil region" evidence="12">
    <location>
        <begin position="244"/>
        <end position="320"/>
    </location>
</feature>
<dbReference type="GO" id="GO:0030915">
    <property type="term" value="C:Smc5-Smc6 complex"/>
    <property type="evidence" value="ECO:0007669"/>
    <property type="project" value="TreeGrafter"/>
</dbReference>
<keyword evidence="9" id="KW-0233">DNA recombination</keyword>
<dbReference type="AlphaFoldDB" id="A0A0L0BUM6"/>
<dbReference type="GO" id="GO:0003697">
    <property type="term" value="F:single-stranded DNA binding"/>
    <property type="evidence" value="ECO:0007669"/>
    <property type="project" value="TreeGrafter"/>
</dbReference>
<evidence type="ECO:0000256" key="3">
    <source>
        <dbReference type="ARBA" id="ARBA00006793"/>
    </source>
</evidence>
<comment type="caution">
    <text evidence="15">The sequence shown here is derived from an EMBL/GenBank/DDBJ whole genome shotgun (WGS) entry which is preliminary data.</text>
</comment>
<evidence type="ECO:0000256" key="9">
    <source>
        <dbReference type="ARBA" id="ARBA00023172"/>
    </source>
</evidence>
<feature type="coiled-coil region" evidence="12">
    <location>
        <begin position="432"/>
        <end position="459"/>
    </location>
</feature>
<comment type="similarity">
    <text evidence="3">Belongs to the SMC family. SMC6 subfamily.</text>
</comment>
<dbReference type="PANTHER" id="PTHR19306">
    <property type="entry name" value="STRUCTURAL MAINTENANCE OF CHROMOSOMES 5,6 SMC5, SMC6"/>
    <property type="match status" value="1"/>
</dbReference>
<protein>
    <recommendedName>
        <fullName evidence="14">Rad50/SbcC-type AAA domain-containing protein</fullName>
    </recommendedName>
</protein>
<dbReference type="GO" id="GO:0005634">
    <property type="term" value="C:nucleus"/>
    <property type="evidence" value="ECO:0007669"/>
    <property type="project" value="UniProtKB-SubCell"/>
</dbReference>
<evidence type="ECO:0000256" key="12">
    <source>
        <dbReference type="SAM" id="Coils"/>
    </source>
</evidence>
<dbReference type="InterPro" id="IPR038729">
    <property type="entry name" value="Rad50/SbcC_AAA"/>
</dbReference>
<comment type="subcellular location">
    <subcellularLocation>
        <location evidence="2">Chromosome</location>
    </subcellularLocation>
    <subcellularLocation>
        <location evidence="1">Nucleus</location>
    </subcellularLocation>
</comment>
<dbReference type="PANTHER" id="PTHR19306:SF6">
    <property type="entry name" value="STRUCTURAL MAINTENANCE OF CHROMOSOMES PROTEIN 6"/>
    <property type="match status" value="1"/>
</dbReference>
<evidence type="ECO:0000256" key="10">
    <source>
        <dbReference type="ARBA" id="ARBA00023204"/>
    </source>
</evidence>
<feature type="compositionally biased region" description="Basic residues" evidence="13">
    <location>
        <begin position="1"/>
        <end position="11"/>
    </location>
</feature>
<keyword evidence="8 12" id="KW-0175">Coiled coil</keyword>
<dbReference type="InterPro" id="IPR027417">
    <property type="entry name" value="P-loop_NTPase"/>
</dbReference>
<dbReference type="GO" id="GO:0035861">
    <property type="term" value="C:site of double-strand break"/>
    <property type="evidence" value="ECO:0007669"/>
    <property type="project" value="TreeGrafter"/>
</dbReference>
<evidence type="ECO:0000259" key="14">
    <source>
        <dbReference type="Pfam" id="PF13476"/>
    </source>
</evidence>
<evidence type="ECO:0000256" key="7">
    <source>
        <dbReference type="ARBA" id="ARBA00022840"/>
    </source>
</evidence>
<dbReference type="OrthoDB" id="10072614at2759"/>
<keyword evidence="6" id="KW-0227">DNA damage</keyword>